<sequence length="114" mass="12680">MSQGSSFLAPVRQFSRFPLGPSGLPLVECPSCGNAVPNSCTFFKWLDSYRRMVKGMELDVNEEVVLPVARSIDGEGVLIEGKMDKLTKRMKLLVLINIDQVVLVVIGVFFMLMK</sequence>
<keyword evidence="1" id="KW-1133">Transmembrane helix</keyword>
<keyword evidence="3" id="KW-1185">Reference proteome</keyword>
<name>A0A0E0MMJ6_ORYPU</name>
<accession>A0A0E0MMJ6</accession>
<dbReference type="AlphaFoldDB" id="A0A0E0MMJ6"/>
<reference evidence="2" key="1">
    <citation type="submission" date="2015-04" db="UniProtKB">
        <authorList>
            <consortium name="EnsemblPlants"/>
        </authorList>
    </citation>
    <scope>IDENTIFICATION</scope>
</reference>
<evidence type="ECO:0000313" key="3">
    <source>
        <dbReference type="Proteomes" id="UP000026962"/>
    </source>
</evidence>
<feature type="transmembrane region" description="Helical" evidence="1">
    <location>
        <begin position="92"/>
        <end position="113"/>
    </location>
</feature>
<protein>
    <submittedName>
        <fullName evidence="2">Uncharacterized protein</fullName>
    </submittedName>
</protein>
<evidence type="ECO:0000313" key="2">
    <source>
        <dbReference type="EnsemblPlants" id="OPUNC12G11170.1"/>
    </source>
</evidence>
<dbReference type="Proteomes" id="UP000026962">
    <property type="component" value="Chromosome 12"/>
</dbReference>
<proteinExistence type="predicted"/>
<dbReference type="OMA" id="NAVPNSC"/>
<dbReference type="HOGENOM" id="CLU_2268187_0_0_1"/>
<keyword evidence="1" id="KW-0812">Transmembrane</keyword>
<dbReference type="EnsemblPlants" id="OPUNC12G11170.1">
    <property type="protein sequence ID" value="OPUNC12G11170.1"/>
    <property type="gene ID" value="OPUNC12G11170"/>
</dbReference>
<evidence type="ECO:0000256" key="1">
    <source>
        <dbReference type="SAM" id="Phobius"/>
    </source>
</evidence>
<reference evidence="2" key="2">
    <citation type="submission" date="2018-05" db="EMBL/GenBank/DDBJ databases">
        <title>OpunRS2 (Oryza punctata Reference Sequence Version 2).</title>
        <authorList>
            <person name="Zhang J."/>
            <person name="Kudrna D."/>
            <person name="Lee S."/>
            <person name="Talag J."/>
            <person name="Welchert J."/>
            <person name="Wing R.A."/>
        </authorList>
    </citation>
    <scope>NUCLEOTIDE SEQUENCE [LARGE SCALE GENOMIC DNA]</scope>
</reference>
<dbReference type="Gramene" id="OPUNC12G11170.1">
    <property type="protein sequence ID" value="OPUNC12G11170.1"/>
    <property type="gene ID" value="OPUNC12G11170"/>
</dbReference>
<organism evidence="2">
    <name type="scientific">Oryza punctata</name>
    <name type="common">Red rice</name>
    <dbReference type="NCBI Taxonomy" id="4537"/>
    <lineage>
        <taxon>Eukaryota</taxon>
        <taxon>Viridiplantae</taxon>
        <taxon>Streptophyta</taxon>
        <taxon>Embryophyta</taxon>
        <taxon>Tracheophyta</taxon>
        <taxon>Spermatophyta</taxon>
        <taxon>Magnoliopsida</taxon>
        <taxon>Liliopsida</taxon>
        <taxon>Poales</taxon>
        <taxon>Poaceae</taxon>
        <taxon>BOP clade</taxon>
        <taxon>Oryzoideae</taxon>
        <taxon>Oryzeae</taxon>
        <taxon>Oryzinae</taxon>
        <taxon>Oryza</taxon>
    </lineage>
</organism>
<keyword evidence="1" id="KW-0472">Membrane</keyword>